<evidence type="ECO:0000313" key="8">
    <source>
        <dbReference type="Proteomes" id="UP001596417"/>
    </source>
</evidence>
<gene>
    <name evidence="7" type="ORF">ACFQL7_11080</name>
</gene>
<accession>A0ABD5YN43</accession>
<dbReference type="GO" id="GO:0016020">
    <property type="term" value="C:membrane"/>
    <property type="evidence" value="ECO:0007669"/>
    <property type="project" value="UniProtKB-SubCell"/>
</dbReference>
<keyword evidence="3 5" id="KW-1133">Transmembrane helix</keyword>
<keyword evidence="2 5" id="KW-0812">Transmembrane</keyword>
<dbReference type="RefSeq" id="WP_264556132.1">
    <property type="nucleotide sequence ID" value="NZ_CP109979.1"/>
</dbReference>
<feature type="transmembrane region" description="Helical" evidence="5">
    <location>
        <begin position="152"/>
        <end position="174"/>
    </location>
</feature>
<sequence length="214" mass="22363">MTTWIESPGGGRQRGLLGLVRAWITVIVRPRRFFRDNIAAGDQAPGLVFAIAVTLIHTATRFAFASLSETRSVPVLALILLLVALLVTPVALHLVAALETALLIPLAKSRGGVSQTVQVIAYAVAPCALSGVSLRTLCVLPDTALCSLSGVIVPVLWLTTAVYGAALLVIGTVVVHDTSVPRAVVVTALPSLLVFGYGFRGIHALELLSTSAVL</sequence>
<evidence type="ECO:0000259" key="6">
    <source>
        <dbReference type="Pfam" id="PF04893"/>
    </source>
</evidence>
<feature type="domain" description="Yip1" evidence="6">
    <location>
        <begin position="25"/>
        <end position="197"/>
    </location>
</feature>
<dbReference type="GeneID" id="76199940"/>
<proteinExistence type="predicted"/>
<evidence type="ECO:0000256" key="1">
    <source>
        <dbReference type="ARBA" id="ARBA00004141"/>
    </source>
</evidence>
<keyword evidence="4 5" id="KW-0472">Membrane</keyword>
<feature type="transmembrane region" description="Helical" evidence="5">
    <location>
        <begin position="44"/>
        <end position="64"/>
    </location>
</feature>
<dbReference type="AlphaFoldDB" id="A0ABD5YN43"/>
<evidence type="ECO:0000256" key="4">
    <source>
        <dbReference type="ARBA" id="ARBA00023136"/>
    </source>
</evidence>
<dbReference type="Proteomes" id="UP001596417">
    <property type="component" value="Unassembled WGS sequence"/>
</dbReference>
<comment type="caution">
    <text evidence="7">The sequence shown here is derived from an EMBL/GenBank/DDBJ whole genome shotgun (WGS) entry which is preliminary data.</text>
</comment>
<dbReference type="Pfam" id="PF04893">
    <property type="entry name" value="Yip1"/>
    <property type="match status" value="1"/>
</dbReference>
<evidence type="ECO:0000256" key="3">
    <source>
        <dbReference type="ARBA" id="ARBA00022989"/>
    </source>
</evidence>
<dbReference type="InterPro" id="IPR006977">
    <property type="entry name" value="Yip1_dom"/>
</dbReference>
<comment type="subcellular location">
    <subcellularLocation>
        <location evidence="1">Membrane</location>
        <topology evidence="1">Multi-pass membrane protein</topology>
    </subcellularLocation>
</comment>
<evidence type="ECO:0000313" key="7">
    <source>
        <dbReference type="EMBL" id="MFC7190342.1"/>
    </source>
</evidence>
<evidence type="ECO:0000256" key="5">
    <source>
        <dbReference type="SAM" id="Phobius"/>
    </source>
</evidence>
<feature type="transmembrane region" description="Helical" evidence="5">
    <location>
        <begin position="76"/>
        <end position="107"/>
    </location>
</feature>
<dbReference type="EMBL" id="JBHTAX010000001">
    <property type="protein sequence ID" value="MFC7190342.1"/>
    <property type="molecule type" value="Genomic_DNA"/>
</dbReference>
<feature type="transmembrane region" description="Helical" evidence="5">
    <location>
        <begin position="180"/>
        <end position="199"/>
    </location>
</feature>
<name>A0ABD5YN43_9EURY</name>
<protein>
    <submittedName>
        <fullName evidence="7">YIP1 family protein</fullName>
    </submittedName>
</protein>
<evidence type="ECO:0000256" key="2">
    <source>
        <dbReference type="ARBA" id="ARBA00022692"/>
    </source>
</evidence>
<keyword evidence="8" id="KW-1185">Reference proteome</keyword>
<feature type="transmembrane region" description="Helical" evidence="5">
    <location>
        <begin position="119"/>
        <end position="140"/>
    </location>
</feature>
<organism evidence="7 8">
    <name type="scientific">Halocatena marina</name>
    <dbReference type="NCBI Taxonomy" id="2934937"/>
    <lineage>
        <taxon>Archaea</taxon>
        <taxon>Methanobacteriati</taxon>
        <taxon>Methanobacteriota</taxon>
        <taxon>Stenosarchaea group</taxon>
        <taxon>Halobacteria</taxon>
        <taxon>Halobacteriales</taxon>
        <taxon>Natronomonadaceae</taxon>
        <taxon>Halocatena</taxon>
    </lineage>
</organism>
<reference evidence="7 8" key="1">
    <citation type="journal article" date="2019" name="Int. J. Syst. Evol. Microbiol.">
        <title>The Global Catalogue of Microorganisms (GCM) 10K type strain sequencing project: providing services to taxonomists for standard genome sequencing and annotation.</title>
        <authorList>
            <consortium name="The Broad Institute Genomics Platform"/>
            <consortium name="The Broad Institute Genome Sequencing Center for Infectious Disease"/>
            <person name="Wu L."/>
            <person name="Ma J."/>
        </authorList>
    </citation>
    <scope>NUCLEOTIDE SEQUENCE [LARGE SCALE GENOMIC DNA]</scope>
    <source>
        <strain evidence="7 8">RDMS1</strain>
    </source>
</reference>